<evidence type="ECO:0000256" key="4">
    <source>
        <dbReference type="ARBA" id="ARBA00007739"/>
    </source>
</evidence>
<dbReference type="GO" id="GO:0030288">
    <property type="term" value="C:outer membrane-bounded periplasmic space"/>
    <property type="evidence" value="ECO:0007669"/>
    <property type="project" value="TreeGrafter"/>
</dbReference>
<evidence type="ECO:0000256" key="20">
    <source>
        <dbReference type="ARBA" id="ARBA00023251"/>
    </source>
</evidence>
<keyword evidence="8" id="KW-0997">Cell inner membrane</keyword>
<dbReference type="GO" id="GO:0003676">
    <property type="term" value="F:nucleic acid binding"/>
    <property type="evidence" value="ECO:0007669"/>
    <property type="project" value="InterPro"/>
</dbReference>
<evidence type="ECO:0000256" key="18">
    <source>
        <dbReference type="ARBA" id="ARBA00022989"/>
    </source>
</evidence>
<keyword evidence="13 27" id="KW-0812">Transmembrane</keyword>
<organism evidence="29 30">
    <name type="scientific">Candidatus Entotheonella gemina</name>
    <dbReference type="NCBI Taxonomy" id="1429439"/>
    <lineage>
        <taxon>Bacteria</taxon>
        <taxon>Pseudomonadati</taxon>
        <taxon>Nitrospinota/Tectimicrobiota group</taxon>
        <taxon>Candidatus Tectimicrobiota</taxon>
        <taxon>Candidatus Entotheonellia</taxon>
        <taxon>Candidatus Entotheonellales</taxon>
        <taxon>Candidatus Entotheonellaceae</taxon>
        <taxon>Candidatus Entotheonella</taxon>
    </lineage>
</organism>
<dbReference type="InterPro" id="IPR012340">
    <property type="entry name" value="NA-bd_OB-fold"/>
</dbReference>
<accession>W4MD27</accession>
<evidence type="ECO:0000256" key="25">
    <source>
        <dbReference type="ARBA" id="ARBA00049902"/>
    </source>
</evidence>
<comment type="similarity">
    <text evidence="3">In the C-terminal section; belongs to the transpeptidase family.</text>
</comment>
<dbReference type="EC" id="3.4.16.4" evidence="5"/>
<keyword evidence="16" id="KW-0735">Signal-anchor</keyword>
<dbReference type="EMBL" id="AZHX01000431">
    <property type="protein sequence ID" value="ETX07537.1"/>
    <property type="molecule type" value="Genomic_DNA"/>
</dbReference>
<evidence type="ECO:0000256" key="11">
    <source>
        <dbReference type="ARBA" id="ARBA00022676"/>
    </source>
</evidence>
<dbReference type="GO" id="GO:0009002">
    <property type="term" value="F:serine-type D-Ala-D-Ala carboxypeptidase activity"/>
    <property type="evidence" value="ECO:0007669"/>
    <property type="project" value="UniProtKB-EC"/>
</dbReference>
<evidence type="ECO:0000256" key="13">
    <source>
        <dbReference type="ARBA" id="ARBA00022692"/>
    </source>
</evidence>
<protein>
    <recommendedName>
        <fullName evidence="6">Penicillin-binding protein 1A</fullName>
        <ecNumber evidence="24">2.4.99.28</ecNumber>
        <ecNumber evidence="5">3.4.16.4</ecNumber>
    </recommendedName>
</protein>
<evidence type="ECO:0000256" key="23">
    <source>
        <dbReference type="ARBA" id="ARBA00034000"/>
    </source>
</evidence>
<feature type="domain" description="S1 motif" evidence="28">
    <location>
        <begin position="441"/>
        <end position="524"/>
    </location>
</feature>
<evidence type="ECO:0000256" key="15">
    <source>
        <dbReference type="ARBA" id="ARBA00022960"/>
    </source>
</evidence>
<evidence type="ECO:0000256" key="14">
    <source>
        <dbReference type="ARBA" id="ARBA00022801"/>
    </source>
</evidence>
<evidence type="ECO:0000256" key="8">
    <source>
        <dbReference type="ARBA" id="ARBA00022519"/>
    </source>
</evidence>
<dbReference type="GO" id="GO:0005886">
    <property type="term" value="C:plasma membrane"/>
    <property type="evidence" value="ECO:0007669"/>
    <property type="project" value="UniProtKB-SubCell"/>
</dbReference>
<evidence type="ECO:0000256" key="17">
    <source>
        <dbReference type="ARBA" id="ARBA00022984"/>
    </source>
</evidence>
<dbReference type="CDD" id="cd00164">
    <property type="entry name" value="S1_like"/>
    <property type="match status" value="1"/>
</dbReference>
<evidence type="ECO:0000256" key="26">
    <source>
        <dbReference type="ARBA" id="ARBA00060592"/>
    </source>
</evidence>
<dbReference type="HOGENOM" id="CLU_006354_2_4_7"/>
<dbReference type="InterPro" id="IPR036950">
    <property type="entry name" value="PBP_transglycosylase"/>
</dbReference>
<dbReference type="SUPFAM" id="SSF53955">
    <property type="entry name" value="Lysozyme-like"/>
    <property type="match status" value="1"/>
</dbReference>
<dbReference type="GO" id="GO:0008658">
    <property type="term" value="F:penicillin binding"/>
    <property type="evidence" value="ECO:0007669"/>
    <property type="project" value="InterPro"/>
</dbReference>
<keyword evidence="18 27" id="KW-1133">Transmembrane helix</keyword>
<evidence type="ECO:0000256" key="6">
    <source>
        <dbReference type="ARBA" id="ARBA00018638"/>
    </source>
</evidence>
<feature type="non-terminal residue" evidence="29">
    <location>
        <position position="617"/>
    </location>
</feature>
<keyword evidence="19 27" id="KW-0472">Membrane</keyword>
<evidence type="ECO:0000256" key="22">
    <source>
        <dbReference type="ARBA" id="ARBA00023316"/>
    </source>
</evidence>
<evidence type="ECO:0000256" key="2">
    <source>
        <dbReference type="ARBA" id="ARBA00004752"/>
    </source>
</evidence>
<reference evidence="29 30" key="1">
    <citation type="journal article" date="2014" name="Nature">
        <title>An environmental bacterial taxon with a large and distinct metabolic repertoire.</title>
        <authorList>
            <person name="Wilson M.C."/>
            <person name="Mori T."/>
            <person name="Ruckert C."/>
            <person name="Uria A.R."/>
            <person name="Helf M.J."/>
            <person name="Takada K."/>
            <person name="Gernert C."/>
            <person name="Steffens U.A."/>
            <person name="Heycke N."/>
            <person name="Schmitt S."/>
            <person name="Rinke C."/>
            <person name="Helfrich E.J."/>
            <person name="Brachmann A.O."/>
            <person name="Gurgui C."/>
            <person name="Wakimoto T."/>
            <person name="Kracht M."/>
            <person name="Crusemann M."/>
            <person name="Hentschel U."/>
            <person name="Abe I."/>
            <person name="Matsunaga S."/>
            <person name="Kalinowski J."/>
            <person name="Takeyama H."/>
            <person name="Piel J."/>
        </authorList>
    </citation>
    <scope>NUCLEOTIDE SEQUENCE [LARGE SCALE GENOMIC DNA]</scope>
    <source>
        <strain evidence="30">TSY2</strain>
    </source>
</reference>
<dbReference type="InterPro" id="IPR050396">
    <property type="entry name" value="Glycosyltr_51/Transpeptidase"/>
</dbReference>
<dbReference type="GO" id="GO:0046677">
    <property type="term" value="P:response to antibiotic"/>
    <property type="evidence" value="ECO:0007669"/>
    <property type="project" value="UniProtKB-KW"/>
</dbReference>
<dbReference type="Proteomes" id="UP000019140">
    <property type="component" value="Unassembled WGS sequence"/>
</dbReference>
<keyword evidence="12" id="KW-0808">Transferase</keyword>
<evidence type="ECO:0000256" key="5">
    <source>
        <dbReference type="ARBA" id="ARBA00012448"/>
    </source>
</evidence>
<keyword evidence="17" id="KW-0573">Peptidoglycan synthesis</keyword>
<evidence type="ECO:0000313" key="30">
    <source>
        <dbReference type="Proteomes" id="UP000019140"/>
    </source>
</evidence>
<dbReference type="FunFam" id="1.10.3810.10:FF:000003">
    <property type="entry name" value="Penicillin-binding protein 1a"/>
    <property type="match status" value="1"/>
</dbReference>
<dbReference type="InterPro" id="IPR003029">
    <property type="entry name" value="S1_domain"/>
</dbReference>
<evidence type="ECO:0000256" key="7">
    <source>
        <dbReference type="ARBA" id="ARBA00022475"/>
    </source>
</evidence>
<evidence type="ECO:0000256" key="10">
    <source>
        <dbReference type="ARBA" id="ARBA00022670"/>
    </source>
</evidence>
<dbReference type="GO" id="GO:0009252">
    <property type="term" value="P:peptidoglycan biosynthetic process"/>
    <property type="evidence" value="ECO:0007669"/>
    <property type="project" value="UniProtKB-KW"/>
</dbReference>
<dbReference type="Gene3D" id="1.10.3810.10">
    <property type="entry name" value="Biosynthetic peptidoglycan transglycosylase-like"/>
    <property type="match status" value="1"/>
</dbReference>
<comment type="subcellular location">
    <subcellularLocation>
        <location evidence="1">Cell inner membrane</location>
        <topology evidence="1">Single-pass type II membrane protein</topology>
    </subcellularLocation>
</comment>
<keyword evidence="20" id="KW-0046">Antibiotic resistance</keyword>
<dbReference type="EC" id="2.4.99.28" evidence="24"/>
<keyword evidence="14" id="KW-0378">Hydrolase</keyword>
<feature type="transmembrane region" description="Helical" evidence="27">
    <location>
        <begin position="21"/>
        <end position="48"/>
    </location>
</feature>
<comment type="pathway">
    <text evidence="26">Glycan biosynthesis.</text>
</comment>
<evidence type="ECO:0000256" key="24">
    <source>
        <dbReference type="ARBA" id="ARBA00044770"/>
    </source>
</evidence>
<dbReference type="GO" id="GO:0071555">
    <property type="term" value="P:cell wall organization"/>
    <property type="evidence" value="ECO:0007669"/>
    <property type="project" value="UniProtKB-KW"/>
</dbReference>
<keyword evidence="7" id="KW-1003">Cell membrane</keyword>
<evidence type="ECO:0000256" key="12">
    <source>
        <dbReference type="ARBA" id="ARBA00022679"/>
    </source>
</evidence>
<dbReference type="PROSITE" id="PS50126">
    <property type="entry name" value="S1"/>
    <property type="match status" value="1"/>
</dbReference>
<keyword evidence="15" id="KW-0133">Cell shape</keyword>
<comment type="similarity">
    <text evidence="4">In the N-terminal section; belongs to the glycosyltransferase 51 family.</text>
</comment>
<dbReference type="InterPro" id="IPR012338">
    <property type="entry name" value="Beta-lactam/transpept-like"/>
</dbReference>
<evidence type="ECO:0000256" key="27">
    <source>
        <dbReference type="SAM" id="Phobius"/>
    </source>
</evidence>
<evidence type="ECO:0000256" key="3">
    <source>
        <dbReference type="ARBA" id="ARBA00007090"/>
    </source>
</evidence>
<dbReference type="GO" id="GO:0006508">
    <property type="term" value="P:proteolysis"/>
    <property type="evidence" value="ECO:0007669"/>
    <property type="project" value="UniProtKB-KW"/>
</dbReference>
<evidence type="ECO:0000256" key="19">
    <source>
        <dbReference type="ARBA" id="ARBA00023136"/>
    </source>
</evidence>
<comment type="catalytic activity">
    <reaction evidence="23">
        <text>Preferential cleavage: (Ac)2-L-Lys-D-Ala-|-D-Ala. Also transpeptidation of peptidyl-alanyl moieties that are N-acyl substituents of D-alanine.</text>
        <dbReference type="EC" id="3.4.16.4"/>
    </reaction>
</comment>
<dbReference type="GO" id="GO:0008955">
    <property type="term" value="F:peptidoglycan glycosyltransferase activity"/>
    <property type="evidence" value="ECO:0007669"/>
    <property type="project" value="UniProtKB-EC"/>
</dbReference>
<dbReference type="PANTHER" id="PTHR32282:SF33">
    <property type="entry name" value="PEPTIDOGLYCAN GLYCOSYLTRANSFERASE"/>
    <property type="match status" value="1"/>
</dbReference>
<dbReference type="AlphaFoldDB" id="W4MD27"/>
<comment type="caution">
    <text evidence="29">The sequence shown here is derived from an EMBL/GenBank/DDBJ whole genome shotgun (WGS) entry which is preliminary data.</text>
</comment>
<sequence>MNWLHKRRHRARHHRPRRYGWLRWLLLVSGCLLVLVVMAGGIAGVMAYRSLAEGLPALDELEQYESSLVTHVYDRHGELIANFFTEKRILIELEDVPEFVRQATIAVEDARFYDHPGIDPKGVLRAAWTNYQAGRVVEGASTITMQVARTLFLNRERTLRRKLREMILAWRIERRFSKDDILKMYLNQVFYGHNAYGVEAAAQIYFNKSAKDLSRGEGMLIAGLTRAPNSYSPIHNLKRYQITDPSLERLQGEGVPLSVLDNLRGLKDQKVREETAFLERLTTVLGEDVVDRFKPLILKHSNNLKVSLERRAHVVRRMVDQAYLSPQEAQRVLEEPLQTNPNYKSINKSPHFVEHVRRYLEKKYSAQELYAGGWQVHTTLDLSLQRMAEQAVRHGVEEADKRHGYQKPFRRLPLTGDEAVDRPLIEQVTLPPDTDSTVRTGEVLTGVVSIVSPGAVWVKVKGGRGVMSPEEGFGWVREADLERKFEKRKQLPPQEIFQVGDVIRVRVVLADERNQAHQLVLEQEPLLEGALIAIEPASGHVLAMVGGYDETNQYNRATQALRQPGSAFKPFIYTAALAAGKTPATVIYDRAVVIDGGDEEAWKPQNYTQRYYGATTL</sequence>
<dbReference type="PANTHER" id="PTHR32282">
    <property type="entry name" value="BINDING PROTEIN TRANSPEPTIDASE, PUTATIVE-RELATED"/>
    <property type="match status" value="1"/>
</dbReference>
<evidence type="ECO:0000256" key="1">
    <source>
        <dbReference type="ARBA" id="ARBA00004249"/>
    </source>
</evidence>
<dbReference type="GO" id="GO:0008360">
    <property type="term" value="P:regulation of cell shape"/>
    <property type="evidence" value="ECO:0007669"/>
    <property type="project" value="UniProtKB-KW"/>
</dbReference>
<dbReference type="InterPro" id="IPR001264">
    <property type="entry name" value="Glyco_trans_51"/>
</dbReference>
<keyword evidence="21" id="KW-0511">Multifunctional enzyme</keyword>
<evidence type="ECO:0000313" key="29">
    <source>
        <dbReference type="EMBL" id="ETX07537.1"/>
    </source>
</evidence>
<dbReference type="InterPro" id="IPR023346">
    <property type="entry name" value="Lysozyme-like_dom_sf"/>
</dbReference>
<keyword evidence="9" id="KW-0121">Carboxypeptidase</keyword>
<dbReference type="SUPFAM" id="SSF56601">
    <property type="entry name" value="beta-lactamase/transpeptidase-like"/>
    <property type="match status" value="1"/>
</dbReference>
<gene>
    <name evidence="29" type="ORF">ETSY2_10640</name>
</gene>
<dbReference type="InterPro" id="IPR001460">
    <property type="entry name" value="PCN-bd_Tpept"/>
</dbReference>
<evidence type="ECO:0000259" key="28">
    <source>
        <dbReference type="PROSITE" id="PS50126"/>
    </source>
</evidence>
<dbReference type="InterPro" id="IPR031376">
    <property type="entry name" value="PCB_OB"/>
</dbReference>
<proteinExistence type="inferred from homology"/>
<dbReference type="SUPFAM" id="SSF50249">
    <property type="entry name" value="Nucleic acid-binding proteins"/>
    <property type="match status" value="1"/>
</dbReference>
<keyword evidence="22" id="KW-0961">Cell wall biogenesis/degradation</keyword>
<keyword evidence="30" id="KW-1185">Reference proteome</keyword>
<keyword evidence="11" id="KW-0328">Glycosyltransferase</keyword>
<dbReference type="Pfam" id="PF17092">
    <property type="entry name" value="PCB_OB"/>
    <property type="match status" value="1"/>
</dbReference>
<comment type="catalytic activity">
    <reaction evidence="25">
        <text>[GlcNAc-(1-&gt;4)-Mur2Ac(oyl-L-Ala-gamma-D-Glu-L-Lys-D-Ala-D-Ala)](n)-di-trans,octa-cis-undecaprenyl diphosphate + beta-D-GlcNAc-(1-&gt;4)-Mur2Ac(oyl-L-Ala-gamma-D-Glu-L-Lys-D-Ala-D-Ala)-di-trans,octa-cis-undecaprenyl diphosphate = [GlcNAc-(1-&gt;4)-Mur2Ac(oyl-L-Ala-gamma-D-Glu-L-Lys-D-Ala-D-Ala)](n+1)-di-trans,octa-cis-undecaprenyl diphosphate + di-trans,octa-cis-undecaprenyl diphosphate + H(+)</text>
        <dbReference type="Rhea" id="RHEA:23708"/>
        <dbReference type="Rhea" id="RHEA-COMP:9602"/>
        <dbReference type="Rhea" id="RHEA-COMP:9603"/>
        <dbReference type="ChEBI" id="CHEBI:15378"/>
        <dbReference type="ChEBI" id="CHEBI:58405"/>
        <dbReference type="ChEBI" id="CHEBI:60033"/>
        <dbReference type="ChEBI" id="CHEBI:78435"/>
        <dbReference type="EC" id="2.4.99.28"/>
    </reaction>
</comment>
<dbReference type="Pfam" id="PF00912">
    <property type="entry name" value="Transgly"/>
    <property type="match status" value="1"/>
</dbReference>
<evidence type="ECO:0000256" key="16">
    <source>
        <dbReference type="ARBA" id="ARBA00022968"/>
    </source>
</evidence>
<comment type="pathway">
    <text evidence="2">Cell wall biogenesis; peptidoglycan biosynthesis.</text>
</comment>
<keyword evidence="10" id="KW-0645">Protease</keyword>
<evidence type="ECO:0000256" key="21">
    <source>
        <dbReference type="ARBA" id="ARBA00023268"/>
    </source>
</evidence>
<dbReference type="Gene3D" id="3.40.710.10">
    <property type="entry name" value="DD-peptidase/beta-lactamase superfamily"/>
    <property type="match status" value="2"/>
</dbReference>
<name>W4MD27_9BACT</name>
<dbReference type="Pfam" id="PF00905">
    <property type="entry name" value="Transpeptidase"/>
    <property type="match status" value="1"/>
</dbReference>
<evidence type="ECO:0000256" key="9">
    <source>
        <dbReference type="ARBA" id="ARBA00022645"/>
    </source>
</evidence>